<feature type="compositionally biased region" description="Low complexity" evidence="1">
    <location>
        <begin position="7"/>
        <end position="25"/>
    </location>
</feature>
<sequence>MTGDICGAAAAGGSASATADPTGAALSPANPAKPVTAPSPEMAWPSATASNSGFWLNALANCGMWTG</sequence>
<evidence type="ECO:0000313" key="2">
    <source>
        <dbReference type="EMBL" id="VAZ91853.1"/>
    </source>
</evidence>
<keyword evidence="3" id="KW-1185">Reference proteome</keyword>
<evidence type="ECO:0000313" key="3">
    <source>
        <dbReference type="Proteomes" id="UP000271464"/>
    </source>
</evidence>
<dbReference type="EMBL" id="UPHM01000040">
    <property type="protein sequence ID" value="VAZ91853.1"/>
    <property type="molecule type" value="Genomic_DNA"/>
</dbReference>
<accession>A0ABY6RGL5</accession>
<reference evidence="2 3" key="1">
    <citation type="submission" date="2018-09" db="EMBL/GenBank/DDBJ databases">
        <authorList>
            <person name="Tagini F."/>
        </authorList>
    </citation>
    <scope>NUCLEOTIDE SEQUENCE [LARGE SCALE GENOMIC DNA]</scope>
    <source>
        <strain evidence="2 3">MK4</strain>
    </source>
</reference>
<organism evidence="2 3">
    <name type="scientific">Mycobacterium persicum</name>
    <dbReference type="NCBI Taxonomy" id="1487726"/>
    <lineage>
        <taxon>Bacteria</taxon>
        <taxon>Bacillati</taxon>
        <taxon>Actinomycetota</taxon>
        <taxon>Actinomycetes</taxon>
        <taxon>Mycobacteriales</taxon>
        <taxon>Mycobacteriaceae</taxon>
        <taxon>Mycobacterium</taxon>
    </lineage>
</organism>
<name>A0ABY6RGL5_9MYCO</name>
<protein>
    <submittedName>
        <fullName evidence="2">Uncharacterized protein</fullName>
    </submittedName>
</protein>
<dbReference type="Proteomes" id="UP000271464">
    <property type="component" value="Unassembled WGS sequence"/>
</dbReference>
<comment type="caution">
    <text evidence="2">The sequence shown here is derived from an EMBL/GenBank/DDBJ whole genome shotgun (WGS) entry which is preliminary data.</text>
</comment>
<feature type="region of interest" description="Disordered" evidence="1">
    <location>
        <begin position="1"/>
        <end position="44"/>
    </location>
</feature>
<gene>
    <name evidence="2" type="ORF">LAUMK4_01914</name>
</gene>
<proteinExistence type="predicted"/>
<evidence type="ECO:0000256" key="1">
    <source>
        <dbReference type="SAM" id="MobiDB-lite"/>
    </source>
</evidence>